<dbReference type="GO" id="GO:0032259">
    <property type="term" value="P:methylation"/>
    <property type="evidence" value="ECO:0007669"/>
    <property type="project" value="UniProtKB-KW"/>
</dbReference>
<dbReference type="InterPro" id="IPR036390">
    <property type="entry name" value="WH_DNA-bd_sf"/>
</dbReference>
<dbReference type="EMBL" id="JAPEUV010000003">
    <property type="protein sequence ID" value="KAJ4343329.1"/>
    <property type="molecule type" value="Genomic_DNA"/>
</dbReference>
<keyword evidence="2" id="KW-0808">Transferase</keyword>
<evidence type="ECO:0000313" key="5">
    <source>
        <dbReference type="EMBL" id="KAJ4343329.1"/>
    </source>
</evidence>
<evidence type="ECO:0000256" key="2">
    <source>
        <dbReference type="ARBA" id="ARBA00022679"/>
    </source>
</evidence>
<dbReference type="InterPro" id="IPR036388">
    <property type="entry name" value="WH-like_DNA-bd_sf"/>
</dbReference>
<organism evidence="5 6">
    <name type="scientific">Didymella glomerata</name>
    <dbReference type="NCBI Taxonomy" id="749621"/>
    <lineage>
        <taxon>Eukaryota</taxon>
        <taxon>Fungi</taxon>
        <taxon>Dikarya</taxon>
        <taxon>Ascomycota</taxon>
        <taxon>Pezizomycotina</taxon>
        <taxon>Dothideomycetes</taxon>
        <taxon>Pleosporomycetidae</taxon>
        <taxon>Pleosporales</taxon>
        <taxon>Pleosporineae</taxon>
        <taxon>Didymellaceae</taxon>
        <taxon>Didymella</taxon>
    </lineage>
</organism>
<dbReference type="SUPFAM" id="SSF53335">
    <property type="entry name" value="S-adenosyl-L-methionine-dependent methyltransferases"/>
    <property type="match status" value="1"/>
</dbReference>
<evidence type="ECO:0000259" key="4">
    <source>
        <dbReference type="Pfam" id="PF00891"/>
    </source>
</evidence>
<sequence>MATPPPSQDALNILSEITELGNGFKNGAQGAREGLLSAASRLIASLQHPTETALQLLWAQPTHLNVIRMAVEIKLFDAMLPTPSSGERSAVIAARCTPGSVDPVLVARMLRHLASMSTVRETGPDTFAPAPTSRAFASQNYQDTILFIVDNFQPALDACPSFFRRNGFQVPGSSVDAPFQHAFEKGVHYFEYFGKFDQEMGRRFASMMDVWSMGRQRWFDLDYYPVEERLISGASRDDGEEGVFLVDVGGGTGHDVNGLREAFGDRVPGKLVLQDRPEIIEHAAIDSERDVKMAHDFLTEQPVKAARAYFLHSIIQDWSDGINTTILRGIVPAMKPGYSKILINDFVVPNQGAHWSQTALDWELMASLGARHRTVAEHTALYSGAGLKITGIWRHPHSLDSLIELELA</sequence>
<dbReference type="InterPro" id="IPR016461">
    <property type="entry name" value="COMT-like"/>
</dbReference>
<gene>
    <name evidence="5" type="ORF">N0V87_000552</name>
</gene>
<dbReference type="SUPFAM" id="SSF46785">
    <property type="entry name" value="Winged helix' DNA-binding domain"/>
    <property type="match status" value="1"/>
</dbReference>
<dbReference type="Gene3D" id="1.10.10.10">
    <property type="entry name" value="Winged helix-like DNA-binding domain superfamily/Winged helix DNA-binding domain"/>
    <property type="match status" value="1"/>
</dbReference>
<dbReference type="OrthoDB" id="1606438at2759"/>
<dbReference type="PROSITE" id="PS51683">
    <property type="entry name" value="SAM_OMT_II"/>
    <property type="match status" value="1"/>
</dbReference>
<evidence type="ECO:0000256" key="3">
    <source>
        <dbReference type="ARBA" id="ARBA00022691"/>
    </source>
</evidence>
<dbReference type="Pfam" id="PF00891">
    <property type="entry name" value="Methyltransf_2"/>
    <property type="match status" value="1"/>
</dbReference>
<comment type="caution">
    <text evidence="5">The sequence shown here is derived from an EMBL/GenBank/DDBJ whole genome shotgun (WGS) entry which is preliminary data.</text>
</comment>
<keyword evidence="1" id="KW-0489">Methyltransferase</keyword>
<dbReference type="PANTHER" id="PTHR43712:SF17">
    <property type="entry name" value="O-METHYLTRANSFERASE"/>
    <property type="match status" value="1"/>
</dbReference>
<dbReference type="PANTHER" id="PTHR43712">
    <property type="entry name" value="PUTATIVE (AFU_ORTHOLOGUE AFUA_4G14580)-RELATED"/>
    <property type="match status" value="1"/>
</dbReference>
<dbReference type="InterPro" id="IPR029063">
    <property type="entry name" value="SAM-dependent_MTases_sf"/>
</dbReference>
<protein>
    <recommendedName>
        <fullName evidence="4">O-methyltransferase C-terminal domain-containing protein</fullName>
    </recommendedName>
</protein>
<reference evidence="5" key="1">
    <citation type="submission" date="2022-10" db="EMBL/GenBank/DDBJ databases">
        <title>Tapping the CABI collections for fungal endophytes: first genome assemblies for Collariella, Neodidymelliopsis, Ascochyta clinopodiicola, Didymella pomorum, Didymosphaeria variabile, Neocosmospora piperis and Neocucurbitaria cava.</title>
        <authorList>
            <person name="Hill R."/>
        </authorList>
    </citation>
    <scope>NUCLEOTIDE SEQUENCE</scope>
    <source>
        <strain evidence="5">IMI 360193</strain>
    </source>
</reference>
<dbReference type="InterPro" id="IPR001077">
    <property type="entry name" value="COMT_C"/>
</dbReference>
<accession>A0A9W8X843</accession>
<proteinExistence type="predicted"/>
<feature type="domain" description="O-methyltransferase C-terminal" evidence="4">
    <location>
        <begin position="245"/>
        <end position="387"/>
    </location>
</feature>
<dbReference type="AlphaFoldDB" id="A0A9W8X843"/>
<name>A0A9W8X843_9PLEO</name>
<dbReference type="GO" id="GO:0008171">
    <property type="term" value="F:O-methyltransferase activity"/>
    <property type="evidence" value="ECO:0007669"/>
    <property type="project" value="InterPro"/>
</dbReference>
<dbReference type="Gene3D" id="3.40.50.150">
    <property type="entry name" value="Vaccinia Virus protein VP39"/>
    <property type="match status" value="1"/>
</dbReference>
<evidence type="ECO:0000256" key="1">
    <source>
        <dbReference type="ARBA" id="ARBA00022603"/>
    </source>
</evidence>
<keyword evidence="6" id="KW-1185">Reference proteome</keyword>
<dbReference type="Proteomes" id="UP001140562">
    <property type="component" value="Unassembled WGS sequence"/>
</dbReference>
<evidence type="ECO:0000313" key="6">
    <source>
        <dbReference type="Proteomes" id="UP001140562"/>
    </source>
</evidence>
<keyword evidence="3" id="KW-0949">S-adenosyl-L-methionine</keyword>
<dbReference type="PIRSF" id="PIRSF005739">
    <property type="entry name" value="O-mtase"/>
    <property type="match status" value="1"/>
</dbReference>